<dbReference type="OrthoDB" id="7864548at2"/>
<evidence type="ECO:0000313" key="6">
    <source>
        <dbReference type="Proteomes" id="UP000326453"/>
    </source>
</evidence>
<dbReference type="AlphaFoldDB" id="A0A1I5MBM3"/>
<evidence type="ECO:0000313" key="3">
    <source>
        <dbReference type="EMBL" id="QLH15433.1"/>
    </source>
</evidence>
<dbReference type="KEGG" id="ppan:ESD82_17565"/>
<evidence type="ECO:0000313" key="2">
    <source>
        <dbReference type="EMBL" id="QFG37882.1"/>
    </source>
</evidence>
<organism evidence="2 6">
    <name type="scientific">Paracoccus pantotrophus</name>
    <name type="common">Thiosphaera pantotropha</name>
    <dbReference type="NCBI Taxonomy" id="82367"/>
    <lineage>
        <taxon>Bacteria</taxon>
        <taxon>Pseudomonadati</taxon>
        <taxon>Pseudomonadota</taxon>
        <taxon>Alphaproteobacteria</taxon>
        <taxon>Rhodobacterales</taxon>
        <taxon>Paracoccaceae</taxon>
        <taxon>Paracoccus</taxon>
    </lineage>
</organism>
<dbReference type="Proteomes" id="UP000326453">
    <property type="component" value="Chromosome 1"/>
</dbReference>
<dbReference type="EMBL" id="CP044426">
    <property type="protein sequence ID" value="QFG37882.1"/>
    <property type="molecule type" value="Genomic_DNA"/>
</dbReference>
<evidence type="ECO:0000313" key="5">
    <source>
        <dbReference type="Proteomes" id="UP000273626"/>
    </source>
</evidence>
<reference evidence="2 6" key="2">
    <citation type="submission" date="2019-01" db="EMBL/GenBank/DDBJ databases">
        <title>Complete Genome Sequence and Annotation of the Paracoccus pantotrophus type strain DSM 2944.</title>
        <authorList>
            <person name="Bockwoldt J.A."/>
            <person name="Zimmermann M."/>
            <person name="Tiso T."/>
            <person name="Blank L.M."/>
        </authorList>
    </citation>
    <scope>NUCLEOTIDE SEQUENCE [LARGE SCALE GENOMIC DNA]</scope>
    <source>
        <strain evidence="2 6">DSM 2944</strain>
    </source>
</reference>
<feature type="compositionally biased region" description="Gly residues" evidence="1">
    <location>
        <begin position="56"/>
        <end position="66"/>
    </location>
</feature>
<evidence type="ECO:0000313" key="7">
    <source>
        <dbReference type="Proteomes" id="UP000509322"/>
    </source>
</evidence>
<keyword evidence="5" id="KW-1185">Reference proteome</keyword>
<dbReference type="EMBL" id="CP058690">
    <property type="protein sequence ID" value="QLH15433.1"/>
    <property type="molecule type" value="Genomic_DNA"/>
</dbReference>
<dbReference type="GeneID" id="51372402"/>
<name>A0A1I5MBM3_PARPN</name>
<dbReference type="Proteomes" id="UP000509322">
    <property type="component" value="Chromosome 2"/>
</dbReference>
<dbReference type="EMBL" id="RBLI01000001">
    <property type="protein sequence ID" value="RKS51643.1"/>
    <property type="molecule type" value="Genomic_DNA"/>
</dbReference>
<gene>
    <name evidence="4" type="ORF">BDE18_0898</name>
    <name evidence="2" type="ORF">ESD82_17565</name>
    <name evidence="3" type="ORF">HYQ43_14735</name>
</gene>
<reference evidence="4 5" key="1">
    <citation type="submission" date="2018-10" db="EMBL/GenBank/DDBJ databases">
        <title>Genomic Encyclopedia of Archaeal and Bacterial Type Strains, Phase II (KMG-II): from individual species to whole genera.</title>
        <authorList>
            <person name="Goeker M."/>
        </authorList>
    </citation>
    <scope>NUCLEOTIDE SEQUENCE [LARGE SCALE GENOMIC DNA]</scope>
    <source>
        <strain evidence="5">ATCC 35512 / DSM 2944 / CIP 106514 / LMD 82.5 / NBRC 102493 / NCCB 82005 / GB17</strain>
        <strain evidence="4">DSM 2944</strain>
    </source>
</reference>
<sequence>MKKILLILIPLLAFLGGAVGGDMLGGAKPAASVQGDAATAAEPGHQVSESADPAQGHGGEGSGDGGGAAEASLDWFAFPNQFFVPILRNGTPSAIMILSLSVEMPASARAEIEAQEHRLRDALLNALMIEANTGGFNGNFTAEPALQRLRAALLAAGQKAAGPNVRRILIEDIGQQIQ</sequence>
<reference evidence="3 7" key="3">
    <citation type="submission" date="2020-07" db="EMBL/GenBank/DDBJ databases">
        <title>The complete genome of Paracoccus pantotrophus ACCC 10489.</title>
        <authorList>
            <person name="Si Y."/>
        </authorList>
    </citation>
    <scope>NUCLEOTIDE SEQUENCE [LARGE SCALE GENOMIC DNA]</scope>
    <source>
        <strain evidence="7">ACCC 10489</strain>
        <strain evidence="3">ACCC10489</strain>
    </source>
</reference>
<dbReference type="Proteomes" id="UP000273626">
    <property type="component" value="Unassembled WGS sequence"/>
</dbReference>
<feature type="region of interest" description="Disordered" evidence="1">
    <location>
        <begin position="35"/>
        <end position="66"/>
    </location>
</feature>
<evidence type="ECO:0000313" key="4">
    <source>
        <dbReference type="EMBL" id="RKS51643.1"/>
    </source>
</evidence>
<accession>A0A1I5MBM3</accession>
<evidence type="ECO:0008006" key="8">
    <source>
        <dbReference type="Google" id="ProtNLM"/>
    </source>
</evidence>
<evidence type="ECO:0000256" key="1">
    <source>
        <dbReference type="SAM" id="MobiDB-lite"/>
    </source>
</evidence>
<protein>
    <recommendedName>
        <fullName evidence="8">Flagellar protein FliL</fullName>
    </recommendedName>
</protein>
<proteinExistence type="predicted"/>
<dbReference type="RefSeq" id="WP_024845987.1">
    <property type="nucleotide sequence ID" value="NZ_CP038203.1"/>
</dbReference>